<evidence type="ECO:0000256" key="1">
    <source>
        <dbReference type="SAM" id="Coils"/>
    </source>
</evidence>
<proteinExistence type="predicted"/>
<name>A0ABD2Z781_9GENT</name>
<accession>A0ABD2Z781</accession>
<feature type="compositionally biased region" description="Acidic residues" evidence="2">
    <location>
        <begin position="121"/>
        <end position="158"/>
    </location>
</feature>
<dbReference type="AlphaFoldDB" id="A0ABD2Z781"/>
<keyword evidence="1" id="KW-0175">Coiled coil</keyword>
<feature type="coiled-coil region" evidence="1">
    <location>
        <begin position="17"/>
        <end position="90"/>
    </location>
</feature>
<keyword evidence="4" id="KW-1185">Reference proteome</keyword>
<sequence length="158" mass="18594">MANQNNGDSYVVLNLTIEALRKEKETTERMNEKLLDRIVEEKQRIQWYRNDWDKECVVLRKRIREQEEEIKELKRQRDVAEVKNESGKRLQGVNNRLTQIEGTLFAMLERMDAQAPAVEPNPEENLEDDPEENLGDDLGVDPVIDIEDDAEEDPNEEW</sequence>
<gene>
    <name evidence="3" type="ORF">ACH5RR_022225</name>
</gene>
<feature type="region of interest" description="Disordered" evidence="2">
    <location>
        <begin position="111"/>
        <end position="158"/>
    </location>
</feature>
<dbReference type="EMBL" id="JBJUIK010000010">
    <property type="protein sequence ID" value="KAL3515323.1"/>
    <property type="molecule type" value="Genomic_DNA"/>
</dbReference>
<comment type="caution">
    <text evidence="3">The sequence shown here is derived from an EMBL/GenBank/DDBJ whole genome shotgun (WGS) entry which is preliminary data.</text>
</comment>
<protein>
    <submittedName>
        <fullName evidence="3">Uncharacterized protein</fullName>
    </submittedName>
</protein>
<evidence type="ECO:0000313" key="4">
    <source>
        <dbReference type="Proteomes" id="UP001630127"/>
    </source>
</evidence>
<reference evidence="3 4" key="1">
    <citation type="submission" date="2024-11" db="EMBL/GenBank/DDBJ databases">
        <title>A near-complete genome assembly of Cinchona calisaya.</title>
        <authorList>
            <person name="Lian D.C."/>
            <person name="Zhao X.W."/>
            <person name="Wei L."/>
        </authorList>
    </citation>
    <scope>NUCLEOTIDE SEQUENCE [LARGE SCALE GENOMIC DNA]</scope>
    <source>
        <tissue evidence="3">Nenye</tissue>
    </source>
</reference>
<organism evidence="3 4">
    <name type="scientific">Cinchona calisaya</name>
    <dbReference type="NCBI Taxonomy" id="153742"/>
    <lineage>
        <taxon>Eukaryota</taxon>
        <taxon>Viridiplantae</taxon>
        <taxon>Streptophyta</taxon>
        <taxon>Embryophyta</taxon>
        <taxon>Tracheophyta</taxon>
        <taxon>Spermatophyta</taxon>
        <taxon>Magnoliopsida</taxon>
        <taxon>eudicotyledons</taxon>
        <taxon>Gunneridae</taxon>
        <taxon>Pentapetalae</taxon>
        <taxon>asterids</taxon>
        <taxon>lamiids</taxon>
        <taxon>Gentianales</taxon>
        <taxon>Rubiaceae</taxon>
        <taxon>Cinchonoideae</taxon>
        <taxon>Cinchoneae</taxon>
        <taxon>Cinchona</taxon>
    </lineage>
</organism>
<evidence type="ECO:0000256" key="2">
    <source>
        <dbReference type="SAM" id="MobiDB-lite"/>
    </source>
</evidence>
<evidence type="ECO:0000313" key="3">
    <source>
        <dbReference type="EMBL" id="KAL3515323.1"/>
    </source>
</evidence>
<dbReference type="Proteomes" id="UP001630127">
    <property type="component" value="Unassembled WGS sequence"/>
</dbReference>